<dbReference type="AlphaFoldDB" id="A0A3P6RNH4"/>
<sequence length="115" mass="12538">MVADPTTEADNGYESGRMKTQPVGGAGGGGKPIMWNTLGLHAIYKCISSVAGLLSTNYPTEYRDILQTATRMPEPQSSGTASSLHACSITSDARWHYLILMVLVPIDRRHIFFTH</sequence>
<dbReference type="OrthoDB" id="5872154at2759"/>
<evidence type="ECO:0000313" key="2">
    <source>
        <dbReference type="EMBL" id="VDK45261.1"/>
    </source>
</evidence>
<organism evidence="2 3">
    <name type="scientific">Dibothriocephalus latus</name>
    <name type="common">Fish tapeworm</name>
    <name type="synonym">Diphyllobothrium latum</name>
    <dbReference type="NCBI Taxonomy" id="60516"/>
    <lineage>
        <taxon>Eukaryota</taxon>
        <taxon>Metazoa</taxon>
        <taxon>Spiralia</taxon>
        <taxon>Lophotrochozoa</taxon>
        <taxon>Platyhelminthes</taxon>
        <taxon>Cestoda</taxon>
        <taxon>Eucestoda</taxon>
        <taxon>Diphyllobothriidea</taxon>
        <taxon>Diphyllobothriidae</taxon>
        <taxon>Dibothriocephalus</taxon>
    </lineage>
</organism>
<evidence type="ECO:0000313" key="3">
    <source>
        <dbReference type="Proteomes" id="UP000281553"/>
    </source>
</evidence>
<accession>A0A3P6RNH4</accession>
<protein>
    <submittedName>
        <fullName evidence="2">Uncharacterized protein</fullName>
    </submittedName>
</protein>
<dbReference type="EMBL" id="UYRU01010272">
    <property type="protein sequence ID" value="VDK45261.1"/>
    <property type="molecule type" value="Genomic_DNA"/>
</dbReference>
<name>A0A3P6RNH4_DIBLA</name>
<keyword evidence="3" id="KW-1185">Reference proteome</keyword>
<evidence type="ECO:0000256" key="1">
    <source>
        <dbReference type="SAM" id="MobiDB-lite"/>
    </source>
</evidence>
<reference evidence="2 3" key="1">
    <citation type="submission" date="2018-11" db="EMBL/GenBank/DDBJ databases">
        <authorList>
            <consortium name="Pathogen Informatics"/>
        </authorList>
    </citation>
    <scope>NUCLEOTIDE SEQUENCE [LARGE SCALE GENOMIC DNA]</scope>
</reference>
<proteinExistence type="predicted"/>
<gene>
    <name evidence="2" type="ORF">DILT_LOCUS1492</name>
</gene>
<dbReference type="Proteomes" id="UP000281553">
    <property type="component" value="Unassembled WGS sequence"/>
</dbReference>
<feature type="region of interest" description="Disordered" evidence="1">
    <location>
        <begin position="1"/>
        <end position="26"/>
    </location>
</feature>